<organism evidence="1 2">
    <name type="scientific">Candidatus Muproteobacteria bacterium RBG_16_60_9</name>
    <dbReference type="NCBI Taxonomy" id="1817755"/>
    <lineage>
        <taxon>Bacteria</taxon>
        <taxon>Pseudomonadati</taxon>
        <taxon>Pseudomonadota</taxon>
        <taxon>Candidatus Muproteobacteria</taxon>
    </lineage>
</organism>
<evidence type="ECO:0000313" key="2">
    <source>
        <dbReference type="Proteomes" id="UP000179076"/>
    </source>
</evidence>
<evidence type="ECO:0000313" key="1">
    <source>
        <dbReference type="EMBL" id="OGI66699.1"/>
    </source>
</evidence>
<reference evidence="1 2" key="1">
    <citation type="journal article" date="2016" name="Nat. Commun.">
        <title>Thousands of microbial genomes shed light on interconnected biogeochemical processes in an aquifer system.</title>
        <authorList>
            <person name="Anantharaman K."/>
            <person name="Brown C.T."/>
            <person name="Hug L.A."/>
            <person name="Sharon I."/>
            <person name="Castelle C.J."/>
            <person name="Probst A.J."/>
            <person name="Thomas B.C."/>
            <person name="Singh A."/>
            <person name="Wilkins M.J."/>
            <person name="Karaoz U."/>
            <person name="Brodie E.L."/>
            <person name="Williams K.H."/>
            <person name="Hubbard S.S."/>
            <person name="Banfield J.F."/>
        </authorList>
    </citation>
    <scope>NUCLEOTIDE SEQUENCE [LARGE SCALE GENOMIC DNA]</scope>
</reference>
<dbReference type="AlphaFoldDB" id="A0A1F6VAW2"/>
<dbReference type="EMBL" id="MFSP01000080">
    <property type="protein sequence ID" value="OGI66699.1"/>
    <property type="molecule type" value="Genomic_DNA"/>
</dbReference>
<protein>
    <submittedName>
        <fullName evidence="1">Uncharacterized protein</fullName>
    </submittedName>
</protein>
<dbReference type="Proteomes" id="UP000179076">
    <property type="component" value="Unassembled WGS sequence"/>
</dbReference>
<accession>A0A1F6VAW2</accession>
<gene>
    <name evidence="1" type="ORF">A2W18_09765</name>
</gene>
<proteinExistence type="predicted"/>
<comment type="caution">
    <text evidence="1">The sequence shown here is derived from an EMBL/GenBank/DDBJ whole genome shotgun (WGS) entry which is preliminary data.</text>
</comment>
<sequence length="385" mass="43784">MNVNRNHFISAREREAMISLTAITFIEDNALLSTAQIDDAKKSLQALFLRASGEETMLRKLIEVLKATRHIQNSFANISGTLAGVSRCIAVMEEKLADLRAELALKPVTPEANTAFVGPFLSFSQEFVFMTTSFAESLTQYLAAREQEARAQSMHRIALDARERLRRRLSGRLAEVRDEAEARIKDELVTSFDYGQAETILEDARFESRAMERNVRDNLDEIQSMCRRAMNPALRDRIAVIDSGVDIFTRFADALPTYPPLESLKSAVLELFKLYQHAYGMFQLDFQKLSHALETMIDNADVYFQAKQEDHDLSHKRDKLRKIEGLIPFLERAARLAADQEMDAYSAFSRQLSAAISERRALWSHITEDLLRAKVQAEAEISTRL</sequence>
<name>A0A1F6VAW2_9PROT</name>